<evidence type="ECO:0000256" key="3">
    <source>
        <dbReference type="ARBA" id="ARBA00022692"/>
    </source>
</evidence>
<dbReference type="InterPro" id="IPR051679">
    <property type="entry name" value="DASS-Related_Transporters"/>
</dbReference>
<dbReference type="Pfam" id="PF02080">
    <property type="entry name" value="TrkA_C"/>
    <property type="match status" value="1"/>
</dbReference>
<feature type="region of interest" description="Disordered" evidence="7">
    <location>
        <begin position="295"/>
        <end position="314"/>
    </location>
</feature>
<feature type="transmembrane region" description="Helical" evidence="8">
    <location>
        <begin position="183"/>
        <end position="205"/>
    </location>
</feature>
<dbReference type="AlphaFoldDB" id="A0A286GQ01"/>
<evidence type="ECO:0000256" key="5">
    <source>
        <dbReference type="ARBA" id="ARBA00022989"/>
    </source>
</evidence>
<feature type="transmembrane region" description="Helical" evidence="8">
    <location>
        <begin position="32"/>
        <end position="53"/>
    </location>
</feature>
<keyword evidence="6 8" id="KW-0472">Membrane</keyword>
<evidence type="ECO:0000313" key="10">
    <source>
        <dbReference type="EMBL" id="SOD97582.1"/>
    </source>
</evidence>
<proteinExistence type="predicted"/>
<feature type="transmembrane region" description="Helical" evidence="8">
    <location>
        <begin position="595"/>
        <end position="615"/>
    </location>
</feature>
<reference evidence="10 11" key="1">
    <citation type="submission" date="2017-09" db="EMBL/GenBank/DDBJ databases">
        <authorList>
            <person name="Ehlers B."/>
            <person name="Leendertz F.H."/>
        </authorList>
    </citation>
    <scope>NUCLEOTIDE SEQUENCE [LARGE SCALE GENOMIC DNA]</scope>
    <source>
        <strain evidence="10 11">USBA 140</strain>
    </source>
</reference>
<dbReference type="InterPro" id="IPR004680">
    <property type="entry name" value="Cit_transptr-like_dom"/>
</dbReference>
<sequence length="617" mass="65387">MDFLAHAPAIFVFAVILVVFVGFVREWASPDILAMSGACVLMLGGLLVPDALITPDELFDVFSNPGPVTVGAMFVLSAAMQRTGVIAQLAGLVTALAQRSKRLVVPTLLGGVMGLSAFINNTPVVVVLTPVVIALSRTLGTSPSQLLMPLSYAAILGGMCTLIGTSTNLLVSATAARRGVEPFHIFEITLPGIVMGLAGVAYMMLIGRRLLPDRPAFGDLLDTRTGRRFITELLILGPSDLVGKPLDTVMGRDTEVVDLIRNGLAVRPIDRGILLKPGDRIVVLTTAAEAIGLRQTASETHTADGQGEDQPPPANATERARIAMAGLQTVRQQETAIREGIVGPNSRIARRLVGSLNLRRLYDVRILAVHRHGDDILHNFERLQLETGDTLLLEGPPEGLKRLFDARDLVNLSEPELRRNRPERAPLAVAVIAAVVLAAAFGVLPIHAAALLGAVVVIATGCVSAEEAYQAIDWRILFLIFGMLAVGMAMEKSGAVALIVTGLRDIAGQFGPVAVLAALYIVGSVLTELVTNNAVAIVLTPVAVALAEQMGVDPRPFVVAVMFAASASFATPLGYQTNTFVYGAGNYRFSDFVKVGLPLNVLIGVMAVALIPLFWPL</sequence>
<feature type="transmembrane region" description="Helical" evidence="8">
    <location>
        <begin position="152"/>
        <end position="171"/>
    </location>
</feature>
<keyword evidence="2" id="KW-0813">Transport</keyword>
<evidence type="ECO:0000259" key="9">
    <source>
        <dbReference type="PROSITE" id="PS51202"/>
    </source>
</evidence>
<feature type="transmembrane region" description="Helical" evidence="8">
    <location>
        <begin position="6"/>
        <end position="25"/>
    </location>
</feature>
<keyword evidence="4" id="KW-0677">Repeat</keyword>
<evidence type="ECO:0000256" key="2">
    <source>
        <dbReference type="ARBA" id="ARBA00022448"/>
    </source>
</evidence>
<name>A0A286GQ01_9PROT</name>
<dbReference type="SUPFAM" id="SSF116726">
    <property type="entry name" value="TrkA C-terminal domain-like"/>
    <property type="match status" value="2"/>
</dbReference>
<evidence type="ECO:0000256" key="6">
    <source>
        <dbReference type="ARBA" id="ARBA00023136"/>
    </source>
</evidence>
<protein>
    <submittedName>
        <fullName evidence="10">TrkA-C domain-containing protein</fullName>
    </submittedName>
</protein>
<keyword evidence="3 8" id="KW-0812">Transmembrane</keyword>
<keyword evidence="5 8" id="KW-1133">Transmembrane helix</keyword>
<dbReference type="Gene3D" id="3.30.70.1450">
    <property type="entry name" value="Regulator of K+ conductance, C-terminal domain"/>
    <property type="match status" value="1"/>
</dbReference>
<gene>
    <name evidence="10" type="ORF">SAMN05421508_10714</name>
</gene>
<dbReference type="PANTHER" id="PTHR43652:SF2">
    <property type="entry name" value="BASIC AMINO ACID ANTIPORTER YFCC-RELATED"/>
    <property type="match status" value="1"/>
</dbReference>
<accession>A0A286GQ01</accession>
<evidence type="ECO:0000256" key="7">
    <source>
        <dbReference type="SAM" id="MobiDB-lite"/>
    </source>
</evidence>
<comment type="subcellular location">
    <subcellularLocation>
        <location evidence="1">Membrane</location>
        <topology evidence="1">Multi-pass membrane protein</topology>
    </subcellularLocation>
</comment>
<dbReference type="PANTHER" id="PTHR43652">
    <property type="entry name" value="BASIC AMINO ACID ANTIPORTER YFCC-RELATED"/>
    <property type="match status" value="1"/>
</dbReference>
<feature type="domain" description="RCK C-terminal" evidence="9">
    <location>
        <begin position="325"/>
        <end position="409"/>
    </location>
</feature>
<dbReference type="InterPro" id="IPR036721">
    <property type="entry name" value="RCK_C_sf"/>
</dbReference>
<dbReference type="GO" id="GO:0008324">
    <property type="term" value="F:monoatomic cation transmembrane transporter activity"/>
    <property type="evidence" value="ECO:0007669"/>
    <property type="project" value="InterPro"/>
</dbReference>
<feature type="transmembrane region" description="Helical" evidence="8">
    <location>
        <begin position="529"/>
        <end position="547"/>
    </location>
</feature>
<organism evidence="10 11">
    <name type="scientific">Caenispirillum bisanense</name>
    <dbReference type="NCBI Taxonomy" id="414052"/>
    <lineage>
        <taxon>Bacteria</taxon>
        <taxon>Pseudomonadati</taxon>
        <taxon>Pseudomonadota</taxon>
        <taxon>Alphaproteobacteria</taxon>
        <taxon>Rhodospirillales</taxon>
        <taxon>Novispirillaceae</taxon>
        <taxon>Caenispirillum</taxon>
    </lineage>
</organism>
<feature type="transmembrane region" description="Helical" evidence="8">
    <location>
        <begin position="502"/>
        <end position="523"/>
    </location>
</feature>
<feature type="transmembrane region" description="Helical" evidence="8">
    <location>
        <begin position="556"/>
        <end position="575"/>
    </location>
</feature>
<evidence type="ECO:0000256" key="1">
    <source>
        <dbReference type="ARBA" id="ARBA00004141"/>
    </source>
</evidence>
<feature type="transmembrane region" description="Helical" evidence="8">
    <location>
        <begin position="73"/>
        <end position="96"/>
    </location>
</feature>
<dbReference type="Pfam" id="PF03600">
    <property type="entry name" value="CitMHS"/>
    <property type="match status" value="1"/>
</dbReference>
<dbReference type="Proteomes" id="UP000219621">
    <property type="component" value="Unassembled WGS sequence"/>
</dbReference>
<evidence type="ECO:0000313" key="11">
    <source>
        <dbReference type="Proteomes" id="UP000219621"/>
    </source>
</evidence>
<dbReference type="RefSeq" id="WP_217992061.1">
    <property type="nucleotide sequence ID" value="NZ_OCNJ01000007.1"/>
</dbReference>
<keyword evidence="11" id="KW-1185">Reference proteome</keyword>
<feature type="transmembrane region" description="Helical" evidence="8">
    <location>
        <begin position="472"/>
        <end position="490"/>
    </location>
</feature>
<feature type="domain" description="RCK C-terminal" evidence="9">
    <location>
        <begin position="218"/>
        <end position="299"/>
    </location>
</feature>
<feature type="transmembrane region" description="Helical" evidence="8">
    <location>
        <begin position="103"/>
        <end position="119"/>
    </location>
</feature>
<evidence type="ECO:0000256" key="4">
    <source>
        <dbReference type="ARBA" id="ARBA00022737"/>
    </source>
</evidence>
<dbReference type="GO" id="GO:0006813">
    <property type="term" value="P:potassium ion transport"/>
    <property type="evidence" value="ECO:0007669"/>
    <property type="project" value="InterPro"/>
</dbReference>
<feature type="transmembrane region" description="Helical" evidence="8">
    <location>
        <begin position="427"/>
        <end position="460"/>
    </location>
</feature>
<dbReference type="PROSITE" id="PS51202">
    <property type="entry name" value="RCK_C"/>
    <property type="match status" value="2"/>
</dbReference>
<dbReference type="InterPro" id="IPR006037">
    <property type="entry name" value="RCK_C"/>
</dbReference>
<dbReference type="EMBL" id="OCNJ01000007">
    <property type="protein sequence ID" value="SOD97582.1"/>
    <property type="molecule type" value="Genomic_DNA"/>
</dbReference>
<evidence type="ECO:0000256" key="8">
    <source>
        <dbReference type="SAM" id="Phobius"/>
    </source>
</evidence>
<dbReference type="GO" id="GO:0005886">
    <property type="term" value="C:plasma membrane"/>
    <property type="evidence" value="ECO:0007669"/>
    <property type="project" value="TreeGrafter"/>
</dbReference>